<gene>
    <name evidence="1" type="ORF">PXEA_LOCUS36613</name>
</gene>
<dbReference type="EMBL" id="CAAALY010279315">
    <property type="protein sequence ID" value="VEL43173.1"/>
    <property type="molecule type" value="Genomic_DNA"/>
</dbReference>
<proteinExistence type="predicted"/>
<sequence length="81" mass="9326">MYGHAIARLSLRSRKLLPLSVGYNRLFPAKAGGKSAPIDKPICMQLLNSTLSEHTDWTRHTTSRQFNNTFSFRNRQTYENI</sequence>
<name>A0A448XRJ1_9PLAT</name>
<dbReference type="AlphaFoldDB" id="A0A448XRJ1"/>
<organism evidence="1 2">
    <name type="scientific">Protopolystoma xenopodis</name>
    <dbReference type="NCBI Taxonomy" id="117903"/>
    <lineage>
        <taxon>Eukaryota</taxon>
        <taxon>Metazoa</taxon>
        <taxon>Spiralia</taxon>
        <taxon>Lophotrochozoa</taxon>
        <taxon>Platyhelminthes</taxon>
        <taxon>Monogenea</taxon>
        <taxon>Polyopisthocotylea</taxon>
        <taxon>Polystomatidea</taxon>
        <taxon>Polystomatidae</taxon>
        <taxon>Protopolystoma</taxon>
    </lineage>
</organism>
<reference evidence="1" key="1">
    <citation type="submission" date="2018-11" db="EMBL/GenBank/DDBJ databases">
        <authorList>
            <consortium name="Pathogen Informatics"/>
        </authorList>
    </citation>
    <scope>NUCLEOTIDE SEQUENCE</scope>
</reference>
<keyword evidence="2" id="KW-1185">Reference proteome</keyword>
<dbReference type="Proteomes" id="UP000784294">
    <property type="component" value="Unassembled WGS sequence"/>
</dbReference>
<accession>A0A448XRJ1</accession>
<evidence type="ECO:0000313" key="1">
    <source>
        <dbReference type="EMBL" id="VEL43173.1"/>
    </source>
</evidence>
<comment type="caution">
    <text evidence="1">The sequence shown here is derived from an EMBL/GenBank/DDBJ whole genome shotgun (WGS) entry which is preliminary data.</text>
</comment>
<protein>
    <submittedName>
        <fullName evidence="1">Uncharacterized protein</fullName>
    </submittedName>
</protein>
<evidence type="ECO:0000313" key="2">
    <source>
        <dbReference type="Proteomes" id="UP000784294"/>
    </source>
</evidence>